<feature type="transmembrane region" description="Helical" evidence="6">
    <location>
        <begin position="45"/>
        <end position="65"/>
    </location>
</feature>
<feature type="transmembrane region" description="Helical" evidence="6">
    <location>
        <begin position="169"/>
        <end position="188"/>
    </location>
</feature>
<dbReference type="GO" id="GO:0005886">
    <property type="term" value="C:plasma membrane"/>
    <property type="evidence" value="ECO:0007669"/>
    <property type="project" value="UniProtKB-SubCell"/>
</dbReference>
<proteinExistence type="predicted"/>
<evidence type="ECO:0000313" key="8">
    <source>
        <dbReference type="Proteomes" id="UP001151071"/>
    </source>
</evidence>
<feature type="transmembrane region" description="Helical" evidence="6">
    <location>
        <begin position="105"/>
        <end position="122"/>
    </location>
</feature>
<dbReference type="RefSeq" id="WP_035295434.1">
    <property type="nucleotide sequence ID" value="NZ_JAPYYP010000016.1"/>
</dbReference>
<evidence type="ECO:0000313" key="7">
    <source>
        <dbReference type="EMBL" id="MDA5109340.1"/>
    </source>
</evidence>
<keyword evidence="5 6" id="KW-0472">Membrane</keyword>
<dbReference type="PANTHER" id="PTHR33545">
    <property type="entry name" value="UPF0750 MEMBRANE PROTEIN YITT-RELATED"/>
    <property type="match status" value="1"/>
</dbReference>
<keyword evidence="2" id="KW-1003">Cell membrane</keyword>
<accession>A0A9X3Z484</accession>
<evidence type="ECO:0000256" key="4">
    <source>
        <dbReference type="ARBA" id="ARBA00022989"/>
    </source>
</evidence>
<dbReference type="InterPro" id="IPR051461">
    <property type="entry name" value="UPF0750_membrane"/>
</dbReference>
<dbReference type="PANTHER" id="PTHR33545:SF5">
    <property type="entry name" value="UPF0750 MEMBRANE PROTEIN YITT"/>
    <property type="match status" value="1"/>
</dbReference>
<gene>
    <name evidence="7" type="ORF">O3V59_13295</name>
</gene>
<dbReference type="Pfam" id="PF02588">
    <property type="entry name" value="YitT_membrane"/>
    <property type="match status" value="1"/>
</dbReference>
<evidence type="ECO:0000256" key="3">
    <source>
        <dbReference type="ARBA" id="ARBA00022692"/>
    </source>
</evidence>
<dbReference type="AlphaFoldDB" id="A0A9X3Z484"/>
<organism evidence="7 8">
    <name type="scientific">Brevibacillus thermoruber</name>
    <dbReference type="NCBI Taxonomy" id="33942"/>
    <lineage>
        <taxon>Bacteria</taxon>
        <taxon>Bacillati</taxon>
        <taxon>Bacillota</taxon>
        <taxon>Bacilli</taxon>
        <taxon>Bacillales</taxon>
        <taxon>Paenibacillaceae</taxon>
        <taxon>Brevibacillus</taxon>
    </lineage>
</organism>
<feature type="transmembrane region" description="Helical" evidence="6">
    <location>
        <begin position="7"/>
        <end position="25"/>
    </location>
</feature>
<dbReference type="Proteomes" id="UP001151071">
    <property type="component" value="Unassembled WGS sequence"/>
</dbReference>
<evidence type="ECO:0000256" key="5">
    <source>
        <dbReference type="ARBA" id="ARBA00023136"/>
    </source>
</evidence>
<keyword evidence="4 6" id="KW-1133">Transmembrane helix</keyword>
<reference evidence="7" key="1">
    <citation type="submission" date="2022-12" db="EMBL/GenBank/DDBJ databases">
        <title>Draft genome sequence of the thermophilic strain Brevibacillus thermoruber HT42, isolated from Los Humeros, Puebla, Mexico, with biotechnological potential.</title>
        <authorList>
            <person name="Lara Sanchez J."/>
            <person name="Solis Palacios R."/>
            <person name="Bustos Baena A.S."/>
            <person name="Ruz Baez A.E."/>
            <person name="Espinosa Luna G."/>
            <person name="Oliart Ros R.M."/>
        </authorList>
    </citation>
    <scope>NUCLEOTIDE SEQUENCE</scope>
    <source>
        <strain evidence="7">HT42</strain>
    </source>
</reference>
<dbReference type="InterPro" id="IPR003740">
    <property type="entry name" value="YitT"/>
</dbReference>
<evidence type="ECO:0000256" key="2">
    <source>
        <dbReference type="ARBA" id="ARBA00022475"/>
    </source>
</evidence>
<protein>
    <submittedName>
        <fullName evidence="7">YitT family protein</fullName>
    </submittedName>
</protein>
<feature type="transmembrane region" description="Helical" evidence="6">
    <location>
        <begin position="72"/>
        <end position="93"/>
    </location>
</feature>
<name>A0A9X3Z484_9BACL</name>
<keyword evidence="3 6" id="KW-0812">Transmembrane</keyword>
<keyword evidence="8" id="KW-1185">Reference proteome</keyword>
<comment type="caution">
    <text evidence="7">The sequence shown here is derived from an EMBL/GenBank/DDBJ whole genome shotgun (WGS) entry which is preliminary data.</text>
</comment>
<feature type="transmembrane region" description="Helical" evidence="6">
    <location>
        <begin position="143"/>
        <end position="163"/>
    </location>
</feature>
<comment type="subcellular location">
    <subcellularLocation>
        <location evidence="1">Cell membrane</location>
        <topology evidence="1">Multi-pass membrane protein</topology>
    </subcellularLocation>
</comment>
<dbReference type="EMBL" id="JAPYYP010000016">
    <property type="protein sequence ID" value="MDA5109340.1"/>
    <property type="molecule type" value="Genomic_DNA"/>
</dbReference>
<evidence type="ECO:0000256" key="6">
    <source>
        <dbReference type="SAM" id="Phobius"/>
    </source>
</evidence>
<sequence>MYWLQKSVAILAGSVLVAVGVNLFLVPHKLMDGGMIGLGLLATYYLHVPPGLVMILVSLPVYALVFAFDRRLFAHSFHGMLISSFFIDIFSPLRSWNAWSTPASAVWGGALIGSGIGLMLAYKTNTGGTDLLAQFVARRYGQPVALLILGIDGVIVAGSLPAIGWERTVFSLITIVAVASCTHVFSGIRRRPAPYVVIGPIGRDGGRAWRK</sequence>
<evidence type="ECO:0000256" key="1">
    <source>
        <dbReference type="ARBA" id="ARBA00004651"/>
    </source>
</evidence>